<dbReference type="InterPro" id="IPR006311">
    <property type="entry name" value="TAT_signal"/>
</dbReference>
<keyword evidence="4 6" id="KW-0720">Serine protease</keyword>
<feature type="region of interest" description="Disordered" evidence="7">
    <location>
        <begin position="30"/>
        <end position="51"/>
    </location>
</feature>
<feature type="active site" description="Charge relay system" evidence="5 6">
    <location>
        <position position="202"/>
    </location>
</feature>
<keyword evidence="3 6" id="KW-0378">Hydrolase</keyword>
<gene>
    <name evidence="9" type="ORF">GOC74_14110</name>
</gene>
<dbReference type="InterPro" id="IPR000601">
    <property type="entry name" value="PKD_dom"/>
</dbReference>
<dbReference type="InterPro" id="IPR035986">
    <property type="entry name" value="PKD_dom_sf"/>
</dbReference>
<feature type="domain" description="PKD" evidence="8">
    <location>
        <begin position="423"/>
        <end position="511"/>
    </location>
</feature>
<organism evidence="9 10">
    <name type="scientific">Halomicrobium mukohataei</name>
    <dbReference type="NCBI Taxonomy" id="57705"/>
    <lineage>
        <taxon>Archaea</taxon>
        <taxon>Methanobacteriati</taxon>
        <taxon>Methanobacteriota</taxon>
        <taxon>Stenosarchaea group</taxon>
        <taxon>Halobacteria</taxon>
        <taxon>Halobacteriales</taxon>
        <taxon>Haloarculaceae</taxon>
        <taxon>Halomicrobium</taxon>
    </lineage>
</organism>
<dbReference type="GO" id="GO:0005975">
    <property type="term" value="P:carbohydrate metabolic process"/>
    <property type="evidence" value="ECO:0007669"/>
    <property type="project" value="InterPro"/>
</dbReference>
<dbReference type="AlphaFoldDB" id="A0A847UD48"/>
<dbReference type="InterPro" id="IPR050131">
    <property type="entry name" value="Peptidase_S8_subtilisin-like"/>
</dbReference>
<reference evidence="9" key="1">
    <citation type="submission" date="2019-12" db="EMBL/GenBank/DDBJ databases">
        <title>Whole-genome sequence of Halomicrobium mukohataei pws1.</title>
        <authorList>
            <person name="Verma D.K."/>
            <person name="Gopal K."/>
            <person name="Prasad E.S."/>
        </authorList>
    </citation>
    <scope>NUCLEOTIDE SEQUENCE</scope>
    <source>
        <strain evidence="9">Pws1</strain>
    </source>
</reference>
<dbReference type="Pfam" id="PF22148">
    <property type="entry name" value="Fervidolysin_NPro-like"/>
    <property type="match status" value="1"/>
</dbReference>
<dbReference type="GO" id="GO:0030246">
    <property type="term" value="F:carbohydrate binding"/>
    <property type="evidence" value="ECO:0007669"/>
    <property type="project" value="InterPro"/>
</dbReference>
<evidence type="ECO:0000313" key="9">
    <source>
        <dbReference type="EMBL" id="NLV11059.1"/>
    </source>
</evidence>
<dbReference type="Gene3D" id="2.60.40.10">
    <property type="entry name" value="Immunoglobulins"/>
    <property type="match status" value="1"/>
</dbReference>
<dbReference type="PANTHER" id="PTHR43806">
    <property type="entry name" value="PEPTIDASE S8"/>
    <property type="match status" value="1"/>
</dbReference>
<dbReference type="InterPro" id="IPR022409">
    <property type="entry name" value="PKD/Chitinase_dom"/>
</dbReference>
<accession>A0A847UD48</accession>
<dbReference type="InterPro" id="IPR015500">
    <property type="entry name" value="Peptidase_S8_subtilisin-rel"/>
</dbReference>
<feature type="region of interest" description="Disordered" evidence="7">
    <location>
        <begin position="544"/>
        <end position="602"/>
    </location>
</feature>
<dbReference type="CDD" id="cd12215">
    <property type="entry name" value="ChiC_BD"/>
    <property type="match status" value="2"/>
</dbReference>
<evidence type="ECO:0000256" key="6">
    <source>
        <dbReference type="PROSITE-ProRule" id="PRU01240"/>
    </source>
</evidence>
<dbReference type="SMART" id="SM00089">
    <property type="entry name" value="PKD"/>
    <property type="match status" value="1"/>
</dbReference>
<evidence type="ECO:0000256" key="2">
    <source>
        <dbReference type="ARBA" id="ARBA00022670"/>
    </source>
</evidence>
<dbReference type="Pfam" id="PF18911">
    <property type="entry name" value="PKD_4"/>
    <property type="match status" value="1"/>
</dbReference>
<feature type="compositionally biased region" description="Acidic residues" evidence="7">
    <location>
        <begin position="569"/>
        <end position="587"/>
    </location>
</feature>
<dbReference type="EMBL" id="WOYG01000001">
    <property type="protein sequence ID" value="NLV11059.1"/>
    <property type="molecule type" value="Genomic_DNA"/>
</dbReference>
<dbReference type="InterPro" id="IPR000209">
    <property type="entry name" value="Peptidase_S8/S53_dom"/>
</dbReference>
<dbReference type="GO" id="GO:0004553">
    <property type="term" value="F:hydrolase activity, hydrolyzing O-glycosyl compounds"/>
    <property type="evidence" value="ECO:0007669"/>
    <property type="project" value="InterPro"/>
</dbReference>
<dbReference type="GO" id="GO:0005576">
    <property type="term" value="C:extracellular region"/>
    <property type="evidence" value="ECO:0007669"/>
    <property type="project" value="InterPro"/>
</dbReference>
<sequence length="634" mass="64549">MTDKDIGGSTRRTFLGTVSGIVGSTAIGTAAAVEGRDPDGNGGDSRDPGELIVGMEPTANAAETKATIQSGLPEGASVVGENDTLGYMEVQLPQQTGPQAQSAAKKDLENQPGVAYVEPNTTYYPMVIDVDDPRVGEQYAPELVNAGGAWETTFGSTDVTIGVVDQGTQYTHPDLEAQFGQVKGRDFVSDDDDPSPRSGNGHGTHVSGIAAGTTNNATGIAGISNSSLLAARALGGRGGGGVLSAIADAIVWCADNGADIINMSLGGGGASQTLRNACDYAFENGALPIAAAGNSGQRGVSYPAGFDSVVAVSAVGPNETLTDFSQYGPGVDVAAPGLNVLSTYPTDDYNSLSGTSMACPAAAGVASLALAIDPDLSPQELKDVLTESARDIGLPSDQQGSGLVDAGAIVDAVNDSDDGYTAPTATLSVDTTTPMVGDDVTFDASGSTDPDGSIQSFEWTLGDGTTASGPEVTHAYDSAGEYTATVTVTGPGGLTDSASETISVEDSDGGGGSEYPQWDPNATYTSGDRVVYDGSVWEAQWWTQGDEPGSNQWGPWEEIGPANGGGGDDGGDGDNGDDGGDGGDGGDNEYPQWDADTAYTGGDRVVYDGSVWEAQWWTRGDEPAEEKAVWERVS</sequence>
<dbReference type="SUPFAM" id="SSF51055">
    <property type="entry name" value="Carbohydrate binding domain"/>
    <property type="match status" value="2"/>
</dbReference>
<comment type="caution">
    <text evidence="9">The sequence shown here is derived from an EMBL/GenBank/DDBJ whole genome shotgun (WGS) entry which is preliminary data.</text>
</comment>
<evidence type="ECO:0000256" key="5">
    <source>
        <dbReference type="PIRSR" id="PIRSR615500-1"/>
    </source>
</evidence>
<feature type="active site" description="Charge relay system" evidence="5 6">
    <location>
        <position position="356"/>
    </location>
</feature>
<dbReference type="PROSITE" id="PS00137">
    <property type="entry name" value="SUBTILASE_HIS"/>
    <property type="match status" value="1"/>
</dbReference>
<feature type="region of interest" description="Disordered" evidence="7">
    <location>
        <begin position="491"/>
        <end position="522"/>
    </location>
</feature>
<dbReference type="SUPFAM" id="SSF52743">
    <property type="entry name" value="Subtilisin-like"/>
    <property type="match status" value="1"/>
</dbReference>
<name>A0A847UD48_9EURY</name>
<evidence type="ECO:0000256" key="1">
    <source>
        <dbReference type="ARBA" id="ARBA00011073"/>
    </source>
</evidence>
<dbReference type="GO" id="GO:0006508">
    <property type="term" value="P:proteolysis"/>
    <property type="evidence" value="ECO:0007669"/>
    <property type="project" value="UniProtKB-KW"/>
</dbReference>
<dbReference type="RefSeq" id="WP_170094707.1">
    <property type="nucleotide sequence ID" value="NZ_WOYG01000001.1"/>
</dbReference>
<dbReference type="PROSITE" id="PS00138">
    <property type="entry name" value="SUBTILASE_SER"/>
    <property type="match status" value="1"/>
</dbReference>
<dbReference type="CDD" id="cd00146">
    <property type="entry name" value="PKD"/>
    <property type="match status" value="1"/>
</dbReference>
<dbReference type="SUPFAM" id="SSF49299">
    <property type="entry name" value="PKD domain"/>
    <property type="match status" value="1"/>
</dbReference>
<evidence type="ECO:0000256" key="3">
    <source>
        <dbReference type="ARBA" id="ARBA00022801"/>
    </source>
</evidence>
<dbReference type="Pfam" id="PF00082">
    <property type="entry name" value="Peptidase_S8"/>
    <property type="match status" value="1"/>
</dbReference>
<evidence type="ECO:0000259" key="8">
    <source>
        <dbReference type="PROSITE" id="PS50093"/>
    </source>
</evidence>
<protein>
    <submittedName>
        <fullName evidence="9">S8 family serine peptidase</fullName>
    </submittedName>
</protein>
<feature type="active site" description="Charge relay system" evidence="5 6">
    <location>
        <position position="165"/>
    </location>
</feature>
<dbReference type="PROSITE" id="PS51892">
    <property type="entry name" value="SUBTILASE"/>
    <property type="match status" value="1"/>
</dbReference>
<keyword evidence="2 6" id="KW-0645">Protease</keyword>
<feature type="region of interest" description="Disordered" evidence="7">
    <location>
        <begin position="185"/>
        <end position="210"/>
    </location>
</feature>
<evidence type="ECO:0000313" key="10">
    <source>
        <dbReference type="Proteomes" id="UP000608662"/>
    </source>
</evidence>
<dbReference type="InterPro" id="IPR054399">
    <property type="entry name" value="Fervidolysin-like_N_prodom"/>
</dbReference>
<dbReference type="SMART" id="SM00495">
    <property type="entry name" value="ChtBD3"/>
    <property type="match status" value="2"/>
</dbReference>
<dbReference type="InterPro" id="IPR003610">
    <property type="entry name" value="CBM5/12"/>
</dbReference>
<dbReference type="PROSITE" id="PS50093">
    <property type="entry name" value="PKD"/>
    <property type="match status" value="1"/>
</dbReference>
<dbReference type="OrthoDB" id="27270at2157"/>
<dbReference type="PROSITE" id="PS51318">
    <property type="entry name" value="TAT"/>
    <property type="match status" value="1"/>
</dbReference>
<proteinExistence type="inferred from homology"/>
<evidence type="ECO:0000256" key="7">
    <source>
        <dbReference type="SAM" id="MobiDB-lite"/>
    </source>
</evidence>
<dbReference type="Gene3D" id="2.10.10.20">
    <property type="entry name" value="Carbohydrate-binding module superfamily 5/12"/>
    <property type="match status" value="2"/>
</dbReference>
<feature type="compositionally biased region" description="Basic and acidic residues" evidence="7">
    <location>
        <begin position="34"/>
        <end position="49"/>
    </location>
</feature>
<dbReference type="InterPro" id="IPR022398">
    <property type="entry name" value="Peptidase_S8_His-AS"/>
</dbReference>
<dbReference type="PANTHER" id="PTHR43806:SF11">
    <property type="entry name" value="CEREVISIN-RELATED"/>
    <property type="match status" value="1"/>
</dbReference>
<dbReference type="Gene3D" id="3.40.50.200">
    <property type="entry name" value="Peptidase S8/S53 domain"/>
    <property type="match status" value="1"/>
</dbReference>
<dbReference type="InterPro" id="IPR023828">
    <property type="entry name" value="Peptidase_S8_Ser-AS"/>
</dbReference>
<dbReference type="InterPro" id="IPR036852">
    <property type="entry name" value="Peptidase_S8/S53_dom_sf"/>
</dbReference>
<dbReference type="PRINTS" id="PR00723">
    <property type="entry name" value="SUBTILISIN"/>
</dbReference>
<dbReference type="InterPro" id="IPR013783">
    <property type="entry name" value="Ig-like_fold"/>
</dbReference>
<dbReference type="Pfam" id="PF02839">
    <property type="entry name" value="CBM_5_12"/>
    <property type="match status" value="2"/>
</dbReference>
<dbReference type="Proteomes" id="UP000608662">
    <property type="component" value="Unassembled WGS sequence"/>
</dbReference>
<evidence type="ECO:0000256" key="4">
    <source>
        <dbReference type="ARBA" id="ARBA00022825"/>
    </source>
</evidence>
<comment type="similarity">
    <text evidence="1 6">Belongs to the peptidase S8 family.</text>
</comment>
<dbReference type="GO" id="GO:0004252">
    <property type="term" value="F:serine-type endopeptidase activity"/>
    <property type="evidence" value="ECO:0007669"/>
    <property type="project" value="UniProtKB-UniRule"/>
</dbReference>
<dbReference type="InterPro" id="IPR036573">
    <property type="entry name" value="CBM_sf_5/12"/>
</dbReference>